<gene>
    <name evidence="1" type="ORF">DDZ13_09670</name>
</gene>
<protein>
    <submittedName>
        <fullName evidence="1">Uncharacterized protein</fullName>
    </submittedName>
</protein>
<organism evidence="1 2">
    <name type="scientific">Coraliomargarita sinensis</name>
    <dbReference type="NCBI Taxonomy" id="2174842"/>
    <lineage>
        <taxon>Bacteria</taxon>
        <taxon>Pseudomonadati</taxon>
        <taxon>Verrucomicrobiota</taxon>
        <taxon>Opitutia</taxon>
        <taxon>Puniceicoccales</taxon>
        <taxon>Coraliomargaritaceae</taxon>
        <taxon>Coraliomargarita</taxon>
    </lineage>
</organism>
<dbReference type="EMBL" id="QHJQ01000006">
    <property type="protein sequence ID" value="PXA03898.1"/>
    <property type="molecule type" value="Genomic_DNA"/>
</dbReference>
<dbReference type="InParanoid" id="A0A317ZJ16"/>
<dbReference type="Proteomes" id="UP000247099">
    <property type="component" value="Unassembled WGS sequence"/>
</dbReference>
<proteinExistence type="predicted"/>
<dbReference type="AlphaFoldDB" id="A0A317ZJ16"/>
<sequence>MATRSEVVNYSEWCNGELSKLSENCPLHGRIIGGTSSIVLGDSDRSEGYGIFPVRQRNVLRSQEWVDYRQHFVSSLKAVGHSVRFSYALSKTLTELSDNIIQHSEPDGIDDFKGVVGYHVDSDEFTLCVSDAGRGILSSLRDNQANADLNTDTEAVMAAAKDHRSRRPDNCGTGFKQLFRSLADLNCRISFASGNARVVFEGIGEQSLTTNVSANEVGFHLEVFWKNPKIA</sequence>
<comment type="caution">
    <text evidence="1">The sequence shown here is derived from an EMBL/GenBank/DDBJ whole genome shotgun (WGS) entry which is preliminary data.</text>
</comment>
<dbReference type="InterPro" id="IPR036890">
    <property type="entry name" value="HATPase_C_sf"/>
</dbReference>
<keyword evidence="2" id="KW-1185">Reference proteome</keyword>
<accession>A0A317ZJ16</accession>
<evidence type="ECO:0000313" key="2">
    <source>
        <dbReference type="Proteomes" id="UP000247099"/>
    </source>
</evidence>
<reference evidence="1 2" key="1">
    <citation type="submission" date="2018-05" db="EMBL/GenBank/DDBJ databases">
        <title>Coraliomargarita sinensis sp. nov., isolated from a marine solar saltern.</title>
        <authorList>
            <person name="Zhou L.Y."/>
        </authorList>
    </citation>
    <scope>NUCLEOTIDE SEQUENCE [LARGE SCALE GENOMIC DNA]</scope>
    <source>
        <strain evidence="1 2">WN38</strain>
    </source>
</reference>
<dbReference type="SUPFAM" id="SSF55874">
    <property type="entry name" value="ATPase domain of HSP90 chaperone/DNA topoisomerase II/histidine kinase"/>
    <property type="match status" value="1"/>
</dbReference>
<name>A0A317ZJ16_9BACT</name>
<evidence type="ECO:0000313" key="1">
    <source>
        <dbReference type="EMBL" id="PXA03898.1"/>
    </source>
</evidence>